<evidence type="ECO:0000313" key="5">
    <source>
        <dbReference type="Proteomes" id="UP000077266"/>
    </source>
</evidence>
<feature type="transmembrane region" description="Helical" evidence="2">
    <location>
        <begin position="32"/>
        <end position="52"/>
    </location>
</feature>
<accession>A0A165QWI9</accession>
<dbReference type="OrthoDB" id="2793550at2759"/>
<gene>
    <name evidence="4" type="ORF">EXIGLDRAFT_758463</name>
</gene>
<evidence type="ECO:0000256" key="2">
    <source>
        <dbReference type="SAM" id="Phobius"/>
    </source>
</evidence>
<dbReference type="InParanoid" id="A0A165QWI9"/>
<keyword evidence="5" id="KW-1185">Reference proteome</keyword>
<feature type="chain" id="PRO_5007865519" description="MARVEL domain-containing protein" evidence="3">
    <location>
        <begin position="17"/>
        <end position="272"/>
    </location>
</feature>
<proteinExistence type="predicted"/>
<organism evidence="4 5">
    <name type="scientific">Exidia glandulosa HHB12029</name>
    <dbReference type="NCBI Taxonomy" id="1314781"/>
    <lineage>
        <taxon>Eukaryota</taxon>
        <taxon>Fungi</taxon>
        <taxon>Dikarya</taxon>
        <taxon>Basidiomycota</taxon>
        <taxon>Agaricomycotina</taxon>
        <taxon>Agaricomycetes</taxon>
        <taxon>Auriculariales</taxon>
        <taxon>Exidiaceae</taxon>
        <taxon>Exidia</taxon>
    </lineage>
</organism>
<reference evidence="4 5" key="1">
    <citation type="journal article" date="2016" name="Mol. Biol. Evol.">
        <title>Comparative Genomics of Early-Diverging Mushroom-Forming Fungi Provides Insights into the Origins of Lignocellulose Decay Capabilities.</title>
        <authorList>
            <person name="Nagy L.G."/>
            <person name="Riley R."/>
            <person name="Tritt A."/>
            <person name="Adam C."/>
            <person name="Daum C."/>
            <person name="Floudas D."/>
            <person name="Sun H."/>
            <person name="Yadav J.S."/>
            <person name="Pangilinan J."/>
            <person name="Larsson K.H."/>
            <person name="Matsuura K."/>
            <person name="Barry K."/>
            <person name="Labutti K."/>
            <person name="Kuo R."/>
            <person name="Ohm R.A."/>
            <person name="Bhattacharya S.S."/>
            <person name="Shirouzu T."/>
            <person name="Yoshinaga Y."/>
            <person name="Martin F.M."/>
            <person name="Grigoriev I.V."/>
            <person name="Hibbett D.S."/>
        </authorList>
    </citation>
    <scope>NUCLEOTIDE SEQUENCE [LARGE SCALE GENOMIC DNA]</scope>
    <source>
        <strain evidence="4 5">HHB12029</strain>
    </source>
</reference>
<dbReference type="EMBL" id="KV425882">
    <property type="protein sequence ID" value="KZW04165.1"/>
    <property type="molecule type" value="Genomic_DNA"/>
</dbReference>
<feature type="compositionally biased region" description="Low complexity" evidence="1">
    <location>
        <begin position="225"/>
        <end position="262"/>
    </location>
</feature>
<keyword evidence="3" id="KW-0732">Signal</keyword>
<dbReference type="Proteomes" id="UP000077266">
    <property type="component" value="Unassembled WGS sequence"/>
</dbReference>
<evidence type="ECO:0000256" key="1">
    <source>
        <dbReference type="SAM" id="MobiDB-lite"/>
    </source>
</evidence>
<feature type="signal peptide" evidence="3">
    <location>
        <begin position="1"/>
        <end position="16"/>
    </location>
</feature>
<feature type="compositionally biased region" description="Polar residues" evidence="1">
    <location>
        <begin position="211"/>
        <end position="224"/>
    </location>
</feature>
<keyword evidence="2" id="KW-0812">Transmembrane</keyword>
<evidence type="ECO:0000256" key="3">
    <source>
        <dbReference type="SAM" id="SignalP"/>
    </source>
</evidence>
<keyword evidence="2" id="KW-0472">Membrane</keyword>
<protein>
    <recommendedName>
        <fullName evidence="6">MARVEL domain-containing protein</fullName>
    </recommendedName>
</protein>
<evidence type="ECO:0008006" key="6">
    <source>
        <dbReference type="Google" id="ProtNLM"/>
    </source>
</evidence>
<sequence>MATALLVCNLIVFALAAHVNTFHGFFYVADEAPFFLSIFTFLIVGSTFVGDLRGTNPLLSRPRIELPLLALLTLFWLCFNAFSSSRWRFVQAADCGTIPAGDDFSSVAIWCREVQALRSFVWVEWIILAATFVWLTAFTLRASRRGNTRIWSTSLAHATTSPAKSSGMKYINRPSAAFTTGSRSSSFVSHEHDAAFTPQSFGPDFERQSQEHWQNVQHSRNPSDTSSYYSGSQQQQYQQPQQYQQQPPQYQQQQQQSTQPGGYFFGGYGYAQ</sequence>
<keyword evidence="2" id="KW-1133">Transmembrane helix</keyword>
<dbReference type="AlphaFoldDB" id="A0A165QWI9"/>
<name>A0A165QWI9_EXIGL</name>
<feature type="compositionally biased region" description="Gly residues" evidence="1">
    <location>
        <begin position="263"/>
        <end position="272"/>
    </location>
</feature>
<feature type="transmembrane region" description="Helical" evidence="2">
    <location>
        <begin position="64"/>
        <end position="82"/>
    </location>
</feature>
<evidence type="ECO:0000313" key="4">
    <source>
        <dbReference type="EMBL" id="KZW04165.1"/>
    </source>
</evidence>
<feature type="transmembrane region" description="Helical" evidence="2">
    <location>
        <begin position="120"/>
        <end position="140"/>
    </location>
</feature>
<feature type="region of interest" description="Disordered" evidence="1">
    <location>
        <begin position="198"/>
        <end position="272"/>
    </location>
</feature>